<comment type="subcellular location">
    <subcellularLocation>
        <location evidence="1">Endomembrane system</location>
    </subcellularLocation>
</comment>
<evidence type="ECO:0000256" key="3">
    <source>
        <dbReference type="ARBA" id="ARBA00023136"/>
    </source>
</evidence>
<dbReference type="GO" id="GO:0046856">
    <property type="term" value="P:phosphatidylinositol dephosphorylation"/>
    <property type="evidence" value="ECO:0007669"/>
    <property type="project" value="InterPro"/>
</dbReference>
<keyword evidence="3" id="KW-0472">Membrane</keyword>
<feature type="domain" description="SAC" evidence="5">
    <location>
        <begin position="188"/>
        <end position="557"/>
    </location>
</feature>
<name>A0AAD8LPW7_BABGI</name>
<sequence>MEMDRFDVIRKGSIYQNEQSVTVLEHGRRRITFHKNAQAYELVLYGNGDETSIFVKNGNDGAVVNKSDGANTEPSNVKDVNVAKAEGTAPDTRTGSGESTSLVKTPVRSAAADKSGVKSYGEYVCACVGILGVVKFTEGYYLIVVTDAEPCGRLLLKHDVYAMRSKQLVPLHHPCSNNYTEKSYRNFFDKFEINNNFYFSYSYNMTNSLQTNRMYSKCDHEDDEWLAFDSVMTTQKFRYNFSHVSKLGEHFGAEAKQLCLRVIHGYFGQATICFTGRNIILHLIARRSRFYAGTRYKKRGISSKGYVANDVETEQILEEVTCTNSVFSFVQVRGSTPTFWTQEVNQTIIKKPPLKYPQNDPTFTPTRLHIANLLSLYGAPLIMLNLLSDDPSTDEGQLSLRYEEAIKSLNAEMPPAVHMQYDHRNIRTAFGHGRIRQIITEIVDHAERELGFFHERGNQTVSIQVGMIRESCLDCLDRTNVVAMHIGMSVFQKQLGMLGIRIPNGDPYYEDESTATTLSMTQTNEEYGFRNALNPVLDLFKVMFGQLGDDLALQYAGSKTLRKYEGSGGAVSMSLQLFTTIKRRYHSNFADSERQALSNVFLGVLKAGKHPPPWSMDVDAYIHHDRFKCNYDNLDWWVVPLTCFLKRARKLTCDVKRPWFELFDENGEYRPWALMAQLFASLRVKPSNNKSEEKDPVEGAIAVKTKGSIDRLAEYTAFERHHIGKILQIKREDEDVGSILPAYPAKLERALPSLPPPPLEVTQPIKRACLHLGIRNTDTLSISLFLQPWRIVKSGDANMDLNVSQLKCREKDLSSYRRFIEVDKLH</sequence>
<proteinExistence type="predicted"/>
<dbReference type="InterPro" id="IPR043573">
    <property type="entry name" value="Fig4-like"/>
</dbReference>
<protein>
    <submittedName>
        <fullName evidence="6">Polyphosphoinositide phosphatase</fullName>
    </submittedName>
</protein>
<dbReference type="GO" id="GO:0043813">
    <property type="term" value="F:phosphatidylinositol-3,5-bisphosphate 5-phosphatase activity"/>
    <property type="evidence" value="ECO:0007669"/>
    <property type="project" value="InterPro"/>
</dbReference>
<dbReference type="Pfam" id="PF02383">
    <property type="entry name" value="Syja_N"/>
    <property type="match status" value="1"/>
</dbReference>
<organism evidence="6 7">
    <name type="scientific">Babesia gibsoni</name>
    <dbReference type="NCBI Taxonomy" id="33632"/>
    <lineage>
        <taxon>Eukaryota</taxon>
        <taxon>Sar</taxon>
        <taxon>Alveolata</taxon>
        <taxon>Apicomplexa</taxon>
        <taxon>Aconoidasida</taxon>
        <taxon>Piroplasmida</taxon>
        <taxon>Babesiidae</taxon>
        <taxon>Babesia</taxon>
    </lineage>
</organism>
<evidence type="ECO:0000313" key="6">
    <source>
        <dbReference type="EMBL" id="KAK1443513.1"/>
    </source>
</evidence>
<accession>A0AAD8LPW7</accession>
<dbReference type="EMBL" id="JAVEPI010000002">
    <property type="protein sequence ID" value="KAK1443513.1"/>
    <property type="molecule type" value="Genomic_DNA"/>
</dbReference>
<dbReference type="Proteomes" id="UP001230268">
    <property type="component" value="Unassembled WGS sequence"/>
</dbReference>
<dbReference type="PROSITE" id="PS50275">
    <property type="entry name" value="SAC"/>
    <property type="match status" value="1"/>
</dbReference>
<evidence type="ECO:0000256" key="4">
    <source>
        <dbReference type="SAM" id="MobiDB-lite"/>
    </source>
</evidence>
<feature type="region of interest" description="Disordered" evidence="4">
    <location>
        <begin position="83"/>
        <end position="102"/>
    </location>
</feature>
<evidence type="ECO:0000313" key="7">
    <source>
        <dbReference type="Proteomes" id="UP001230268"/>
    </source>
</evidence>
<evidence type="ECO:0000256" key="1">
    <source>
        <dbReference type="ARBA" id="ARBA00004308"/>
    </source>
</evidence>
<gene>
    <name evidence="6" type="ORF">BgAZ_203890</name>
</gene>
<evidence type="ECO:0000256" key="2">
    <source>
        <dbReference type="ARBA" id="ARBA00022801"/>
    </source>
</evidence>
<reference evidence="6" key="1">
    <citation type="submission" date="2023-08" db="EMBL/GenBank/DDBJ databases">
        <title>Draft sequence of the Babesia gibsoni genome.</title>
        <authorList>
            <person name="Yamagishi J.Y."/>
            <person name="Xuan X.X."/>
        </authorList>
    </citation>
    <scope>NUCLEOTIDE SEQUENCE</scope>
    <source>
        <strain evidence="6">Azabu</strain>
    </source>
</reference>
<dbReference type="InterPro" id="IPR002013">
    <property type="entry name" value="SAC_dom"/>
</dbReference>
<feature type="compositionally biased region" description="Polar residues" evidence="4">
    <location>
        <begin position="91"/>
        <end position="102"/>
    </location>
</feature>
<dbReference type="GO" id="GO:0012505">
    <property type="term" value="C:endomembrane system"/>
    <property type="evidence" value="ECO:0007669"/>
    <property type="project" value="UniProtKB-SubCell"/>
</dbReference>
<dbReference type="AlphaFoldDB" id="A0AAD8LPW7"/>
<evidence type="ECO:0000259" key="5">
    <source>
        <dbReference type="PROSITE" id="PS50275"/>
    </source>
</evidence>
<dbReference type="PANTHER" id="PTHR45738:SF5">
    <property type="entry name" value="POLYPHOSPHOINOSITIDE PHOSPHATASE"/>
    <property type="match status" value="1"/>
</dbReference>
<keyword evidence="2" id="KW-0378">Hydrolase</keyword>
<comment type="caution">
    <text evidence="6">The sequence shown here is derived from an EMBL/GenBank/DDBJ whole genome shotgun (WGS) entry which is preliminary data.</text>
</comment>
<dbReference type="PANTHER" id="PTHR45738">
    <property type="entry name" value="POLYPHOSPHOINOSITIDE PHOSPHATASE"/>
    <property type="match status" value="1"/>
</dbReference>
<keyword evidence="7" id="KW-1185">Reference proteome</keyword>